<keyword evidence="2" id="KW-1185">Reference proteome</keyword>
<organism evidence="1 2">
    <name type="scientific">Mycolicibacterium farcinogenes</name>
    <name type="common">Mycobacterium farcinogenes</name>
    <dbReference type="NCBI Taxonomy" id="1802"/>
    <lineage>
        <taxon>Bacteria</taxon>
        <taxon>Bacillati</taxon>
        <taxon>Actinomycetota</taxon>
        <taxon>Actinomycetes</taxon>
        <taxon>Mycobacteriales</taxon>
        <taxon>Mycobacteriaceae</taxon>
        <taxon>Mycolicibacterium</taxon>
    </lineage>
</organism>
<dbReference type="Proteomes" id="UP000825598">
    <property type="component" value="Plasmid unnamed1"/>
</dbReference>
<sequence>MGLAVIGMIALMMSQPGLRQGPMAVFSLLFPIMMIGSMVYMFAGNRFGGVGENQQLTPAQMEDRRREYFHELDELRDEVHAAAEAQFNQFKYLHPEPNQLLGLVGSDRMWERSRKS</sequence>
<dbReference type="EMBL" id="CP081674">
    <property type="protein sequence ID" value="QZH69480.1"/>
    <property type="molecule type" value="Genomic_DNA"/>
</dbReference>
<reference evidence="1" key="1">
    <citation type="submission" date="2021-07" db="EMBL/GenBank/DDBJ databases">
        <title>Complete Genome Sequences of Mycobacterium farcinogenes Isolated from Clinical Specimens from Patients in Thailand.</title>
        <authorList>
            <person name="Sodsai P."/>
        </authorList>
    </citation>
    <scope>NUCLEOTIDE SEQUENCE</scope>
    <source>
        <strain evidence="1">BKK/CU-MFGFA-001</strain>
    </source>
</reference>
<gene>
    <name evidence="1" type="ORF">K6L26_30580</name>
</gene>
<name>A0ACD1FR66_MYCFR</name>
<keyword evidence="1" id="KW-0614">Plasmid</keyword>
<geneLocation type="plasmid" evidence="1 2">
    <name>unnamed1</name>
</geneLocation>
<accession>A0ACD1FR66</accession>
<proteinExistence type="predicted"/>
<protein>
    <submittedName>
        <fullName evidence="1">Uncharacterized protein</fullName>
    </submittedName>
</protein>
<evidence type="ECO:0000313" key="1">
    <source>
        <dbReference type="EMBL" id="QZH69480.1"/>
    </source>
</evidence>
<evidence type="ECO:0000313" key="2">
    <source>
        <dbReference type="Proteomes" id="UP000825598"/>
    </source>
</evidence>